<dbReference type="Proteomes" id="UP000521943">
    <property type="component" value="Unassembled WGS sequence"/>
</dbReference>
<gene>
    <name evidence="2" type="ORF">DFP72DRAFT_54822</name>
</gene>
<dbReference type="EMBL" id="JACGCI010000011">
    <property type="protein sequence ID" value="KAF6760713.1"/>
    <property type="molecule type" value="Genomic_DNA"/>
</dbReference>
<feature type="compositionally biased region" description="Basic and acidic residues" evidence="1">
    <location>
        <begin position="174"/>
        <end position="184"/>
    </location>
</feature>
<evidence type="ECO:0000313" key="2">
    <source>
        <dbReference type="EMBL" id="KAF6760713.1"/>
    </source>
</evidence>
<keyword evidence="3" id="KW-1185">Reference proteome</keyword>
<protein>
    <submittedName>
        <fullName evidence="2">Uncharacterized protein</fullName>
    </submittedName>
</protein>
<accession>A0A8H6M9C3</accession>
<feature type="region of interest" description="Disordered" evidence="1">
    <location>
        <begin position="141"/>
        <end position="242"/>
    </location>
</feature>
<dbReference type="AlphaFoldDB" id="A0A8H6M9C3"/>
<feature type="compositionally biased region" description="Basic and acidic residues" evidence="1">
    <location>
        <begin position="208"/>
        <end position="224"/>
    </location>
</feature>
<feature type="non-terminal residue" evidence="2">
    <location>
        <position position="1"/>
    </location>
</feature>
<feature type="compositionally biased region" description="Polar residues" evidence="1">
    <location>
        <begin position="194"/>
        <end position="203"/>
    </location>
</feature>
<sequence length="242" mass="27415">LELQPLHLGDINNWLSLPGTSELPKILLRIKNRCIYRPSVSKLTLPTRNLHHPQSPGGWAMKTFTRFVASDTHTLQRPDGTDWRFWEQADVSRLECGINASYVRVSADQFPVPTSRTCRRFDVTFNLNLNSSVASPQLHPRITRIDMPKATTEPKANKRANPVGNAKPKLLKSGKGDGSPERYVLRPPQPCHSFISTLQPNRNKNPRRKDSARPRSRECSEHYPSRLASRGPSRAPCSRRRG</sequence>
<organism evidence="2 3">
    <name type="scientific">Ephemerocybe angulata</name>
    <dbReference type="NCBI Taxonomy" id="980116"/>
    <lineage>
        <taxon>Eukaryota</taxon>
        <taxon>Fungi</taxon>
        <taxon>Dikarya</taxon>
        <taxon>Basidiomycota</taxon>
        <taxon>Agaricomycotina</taxon>
        <taxon>Agaricomycetes</taxon>
        <taxon>Agaricomycetidae</taxon>
        <taxon>Agaricales</taxon>
        <taxon>Agaricineae</taxon>
        <taxon>Psathyrellaceae</taxon>
        <taxon>Ephemerocybe</taxon>
    </lineage>
</organism>
<evidence type="ECO:0000256" key="1">
    <source>
        <dbReference type="SAM" id="MobiDB-lite"/>
    </source>
</evidence>
<proteinExistence type="predicted"/>
<comment type="caution">
    <text evidence="2">The sequence shown here is derived from an EMBL/GenBank/DDBJ whole genome shotgun (WGS) entry which is preliminary data.</text>
</comment>
<reference evidence="2 3" key="1">
    <citation type="submission" date="2020-07" db="EMBL/GenBank/DDBJ databases">
        <title>Comparative genomics of pyrophilous fungi reveals a link between fire events and developmental genes.</title>
        <authorList>
            <consortium name="DOE Joint Genome Institute"/>
            <person name="Steindorff A.S."/>
            <person name="Carver A."/>
            <person name="Calhoun S."/>
            <person name="Stillman K."/>
            <person name="Liu H."/>
            <person name="Lipzen A."/>
            <person name="Pangilinan J."/>
            <person name="Labutti K."/>
            <person name="Bruns T.D."/>
            <person name="Grigoriev I.V."/>
        </authorList>
    </citation>
    <scope>NUCLEOTIDE SEQUENCE [LARGE SCALE GENOMIC DNA]</scope>
    <source>
        <strain evidence="2 3">CBS 144469</strain>
    </source>
</reference>
<evidence type="ECO:0000313" key="3">
    <source>
        <dbReference type="Proteomes" id="UP000521943"/>
    </source>
</evidence>
<name>A0A8H6M9C3_9AGAR</name>